<dbReference type="PANTHER" id="PTHR31642:SF318">
    <property type="entry name" value="OMEGA-HYDROXYPALMITATE O-FERULOYL TRANSFERASE"/>
    <property type="match status" value="1"/>
</dbReference>
<comment type="similarity">
    <text evidence="1">Belongs to the plant acyltransferase family.</text>
</comment>
<reference evidence="2" key="1">
    <citation type="submission" date="2023-02" db="EMBL/GenBank/DDBJ databases">
        <title>Genome of toxic invasive species Heracleum sosnowskyi carries increased number of genes despite the absence of recent whole-genome duplications.</title>
        <authorList>
            <person name="Schelkunov M."/>
            <person name="Shtratnikova V."/>
            <person name="Makarenko M."/>
            <person name="Klepikova A."/>
            <person name="Omelchenko D."/>
            <person name="Novikova G."/>
            <person name="Obukhova E."/>
            <person name="Bogdanov V."/>
            <person name="Penin A."/>
            <person name="Logacheva M."/>
        </authorList>
    </citation>
    <scope>NUCLEOTIDE SEQUENCE</scope>
    <source>
        <strain evidence="2">Hsosn_3</strain>
        <tissue evidence="2">Leaf</tissue>
    </source>
</reference>
<name>A0AAD8JJB8_9APIA</name>
<dbReference type="AlphaFoldDB" id="A0AAD8JJB8"/>
<dbReference type="Gene3D" id="3.30.559.10">
    <property type="entry name" value="Chloramphenicol acetyltransferase-like domain"/>
    <property type="match status" value="2"/>
</dbReference>
<dbReference type="GO" id="GO:0016747">
    <property type="term" value="F:acyltransferase activity, transferring groups other than amino-acyl groups"/>
    <property type="evidence" value="ECO:0007669"/>
    <property type="project" value="TreeGrafter"/>
</dbReference>
<gene>
    <name evidence="2" type="ORF">POM88_005137</name>
</gene>
<sequence length="435" mass="48324">MGEVCDNGFMITRSEAVTVRAETKTSPTDQELHLSNLDQYFSPVVQTVFCYKQPDDDKKGMEDVGRVIREALAKVLVHFYPLAGNLTISSDGKLVVKCTNKGVPFVEARADCDLDVLGDITIPDPSMLTKLVYMDPAVTNMLEMPLLTAQVTRFKCGGFVMGMALNHCMADGTSAMQFVNSWSEIARGISPSTLPYINRSALRSRKPPIFSYPHGKLLKSDCISTQSSQGEIVYKLFEFDQKKLARLKKIIMEDGSISSCTTFVALTALIWRAKCKAYNTQQEQQAKLILVVDGRSKLKNPPLPKNYFGNVIVLTCCVCNAGDLMQRPLSYAVQLVQDTINTVDDEFIRSKIDYLEITREKFSYSTTLLVSSWTRLAFKAMDFGWGEPMQSGCVTLPEKEVAFFFSGAGKSKTGTTVLLGLPVTAMKSFQELIRI</sequence>
<dbReference type="InterPro" id="IPR050317">
    <property type="entry name" value="Plant_Fungal_Acyltransferase"/>
</dbReference>
<reference evidence="2" key="2">
    <citation type="submission" date="2023-05" db="EMBL/GenBank/DDBJ databases">
        <authorList>
            <person name="Schelkunov M.I."/>
        </authorList>
    </citation>
    <scope>NUCLEOTIDE SEQUENCE</scope>
    <source>
        <strain evidence="2">Hsosn_3</strain>
        <tissue evidence="2">Leaf</tissue>
    </source>
</reference>
<dbReference type="EMBL" id="JAUIZM010000001">
    <property type="protein sequence ID" value="KAK1405532.1"/>
    <property type="molecule type" value="Genomic_DNA"/>
</dbReference>
<evidence type="ECO:0000313" key="3">
    <source>
        <dbReference type="Proteomes" id="UP001237642"/>
    </source>
</evidence>
<protein>
    <submittedName>
        <fullName evidence="2">Omega-hydroxypalmitate O-feruloyl transferase-like</fullName>
    </submittedName>
</protein>
<accession>A0AAD8JJB8</accession>
<dbReference type="Pfam" id="PF02458">
    <property type="entry name" value="Transferase"/>
    <property type="match status" value="1"/>
</dbReference>
<dbReference type="PANTHER" id="PTHR31642">
    <property type="entry name" value="TRICHOTHECENE 3-O-ACETYLTRANSFERASE"/>
    <property type="match status" value="1"/>
</dbReference>
<evidence type="ECO:0000313" key="2">
    <source>
        <dbReference type="EMBL" id="KAK1405532.1"/>
    </source>
</evidence>
<proteinExistence type="inferred from homology"/>
<dbReference type="Proteomes" id="UP001237642">
    <property type="component" value="Unassembled WGS sequence"/>
</dbReference>
<dbReference type="InterPro" id="IPR023213">
    <property type="entry name" value="CAT-like_dom_sf"/>
</dbReference>
<evidence type="ECO:0000256" key="1">
    <source>
        <dbReference type="ARBA" id="ARBA00009861"/>
    </source>
</evidence>
<organism evidence="2 3">
    <name type="scientific">Heracleum sosnowskyi</name>
    <dbReference type="NCBI Taxonomy" id="360622"/>
    <lineage>
        <taxon>Eukaryota</taxon>
        <taxon>Viridiplantae</taxon>
        <taxon>Streptophyta</taxon>
        <taxon>Embryophyta</taxon>
        <taxon>Tracheophyta</taxon>
        <taxon>Spermatophyta</taxon>
        <taxon>Magnoliopsida</taxon>
        <taxon>eudicotyledons</taxon>
        <taxon>Gunneridae</taxon>
        <taxon>Pentapetalae</taxon>
        <taxon>asterids</taxon>
        <taxon>campanulids</taxon>
        <taxon>Apiales</taxon>
        <taxon>Apiaceae</taxon>
        <taxon>Apioideae</taxon>
        <taxon>apioid superclade</taxon>
        <taxon>Tordylieae</taxon>
        <taxon>Tordyliinae</taxon>
        <taxon>Heracleum</taxon>
    </lineage>
</organism>
<comment type="caution">
    <text evidence="2">The sequence shown here is derived from an EMBL/GenBank/DDBJ whole genome shotgun (WGS) entry which is preliminary data.</text>
</comment>
<keyword evidence="2" id="KW-0808">Transferase</keyword>
<keyword evidence="3" id="KW-1185">Reference proteome</keyword>